<reference evidence="1" key="1">
    <citation type="submission" date="2024-03" db="EMBL/GenBank/DDBJ databases">
        <title>Diverse circular DNA viruses in blood, oral, and fecal samples of captive lemurs.</title>
        <authorList>
            <person name="Paietta E.N."/>
            <person name="Kraberger S."/>
            <person name="Lund M.C."/>
            <person name="Custer J.M."/>
            <person name="Vargas K.M."/>
            <person name="Ehmke E.E."/>
            <person name="Yoder A.D."/>
            <person name="Varsani A."/>
        </authorList>
    </citation>
    <scope>NUCLEOTIDE SEQUENCE</scope>
    <source>
        <strain evidence="1">Duke_24FS_90</strain>
        <strain evidence="2">Duke_26_63</strain>
    </source>
</reference>
<sequence length="82" mass="9160">MKFNVYSIRDVKTGFLNPTFEVNDAVAMRNFSHAIQQSESVLFTHASDFDLYRIGEFDSSSGRIEPVDVPVFVSAGKDVLKA</sequence>
<dbReference type="Pfam" id="PF20577">
    <property type="entry name" value="Phage_ORF5"/>
    <property type="match status" value="1"/>
</dbReference>
<proteinExistence type="predicted"/>
<evidence type="ECO:0000313" key="1">
    <source>
        <dbReference type="EMBL" id="XCD05472.1"/>
    </source>
</evidence>
<organism evidence="1">
    <name type="scientific">Dulem virus 174</name>
    <dbReference type="NCBI Taxonomy" id="3145651"/>
    <lineage>
        <taxon>Viruses</taxon>
        <taxon>Monodnaviria</taxon>
        <taxon>Sangervirae</taxon>
        <taxon>Phixviricota</taxon>
        <taxon>Malgrandaviricetes</taxon>
        <taxon>Petitvirales</taxon>
        <taxon>Microviridae</taxon>
        <taxon>Microvirus</taxon>
    </lineage>
</organism>
<evidence type="ECO:0000313" key="2">
    <source>
        <dbReference type="EMBL" id="XCD06984.1"/>
    </source>
</evidence>
<name>A0AAU8AZT9_9VIRU</name>
<accession>A0AAU8AZT9</accession>
<dbReference type="InterPro" id="IPR046781">
    <property type="entry name" value="Phage_ORF5"/>
</dbReference>
<protein>
    <submittedName>
        <fullName evidence="1">Nonstructural protein</fullName>
    </submittedName>
</protein>
<dbReference type="EMBL" id="PP511563">
    <property type="protein sequence ID" value="XCD05472.1"/>
    <property type="molecule type" value="Genomic_DNA"/>
</dbReference>
<dbReference type="EMBL" id="PP511735">
    <property type="protein sequence ID" value="XCD06984.1"/>
    <property type="molecule type" value="Genomic_DNA"/>
</dbReference>